<evidence type="ECO:0000313" key="2">
    <source>
        <dbReference type="EMBL" id="CAE6777004.1"/>
    </source>
</evidence>
<evidence type="ECO:0000256" key="1">
    <source>
        <dbReference type="SAM" id="MobiDB-lite"/>
    </source>
</evidence>
<comment type="caution">
    <text evidence="2">The sequence shown here is derived from an EMBL/GenBank/DDBJ whole genome shotgun (WGS) entry which is preliminary data.</text>
</comment>
<evidence type="ECO:0000313" key="3">
    <source>
        <dbReference type="Proteomes" id="UP000674425"/>
    </source>
</evidence>
<accession>A0ABN7LZB2</accession>
<name>A0ABN7LZB2_9BURK</name>
<proteinExistence type="predicted"/>
<feature type="compositionally biased region" description="Basic and acidic residues" evidence="1">
    <location>
        <begin position="83"/>
        <end position="120"/>
    </location>
</feature>
<sequence length="177" mass="19642">MTVVVAEAAANVVFDQPVQRLVGLELVLVGGFARIHAHPFIALQVLQQGAPQVRIGIEECGARELDDGDQLQRHALRARLAFDHPKALEPRGETDCDQQRDQQKGPPEKAAERERQEAPVDPHGPFLSGTSLYGTGVVALTRQLWSTALHGTRDKALKRQLWSTLGWESKLRLHRPE</sequence>
<dbReference type="EMBL" id="CAJNAU010000036">
    <property type="protein sequence ID" value="CAE6777004.1"/>
    <property type="molecule type" value="Genomic_DNA"/>
</dbReference>
<reference evidence="2 3" key="1">
    <citation type="submission" date="2021-02" db="EMBL/GenBank/DDBJ databases">
        <authorList>
            <person name="Vanwijnsberghe S."/>
        </authorList>
    </citation>
    <scope>NUCLEOTIDE SEQUENCE [LARGE SCALE GENOMIC DNA]</scope>
    <source>
        <strain evidence="2 3">R-69658</strain>
    </source>
</reference>
<gene>
    <name evidence="2" type="ORF">R69658_03896</name>
</gene>
<protein>
    <submittedName>
        <fullName evidence="2">Uncharacterized protein</fullName>
    </submittedName>
</protein>
<keyword evidence="3" id="KW-1185">Reference proteome</keyword>
<organism evidence="2 3">
    <name type="scientific">Paraburkholderia aspalathi</name>
    <dbReference type="NCBI Taxonomy" id="1324617"/>
    <lineage>
        <taxon>Bacteria</taxon>
        <taxon>Pseudomonadati</taxon>
        <taxon>Pseudomonadota</taxon>
        <taxon>Betaproteobacteria</taxon>
        <taxon>Burkholderiales</taxon>
        <taxon>Burkholderiaceae</taxon>
        <taxon>Paraburkholderia</taxon>
    </lineage>
</organism>
<feature type="region of interest" description="Disordered" evidence="1">
    <location>
        <begin position="83"/>
        <end position="128"/>
    </location>
</feature>
<dbReference type="Proteomes" id="UP000674425">
    <property type="component" value="Unassembled WGS sequence"/>
</dbReference>